<feature type="domain" description="CN hydrolase" evidence="10">
    <location>
        <begin position="219"/>
        <end position="461"/>
    </location>
</feature>
<gene>
    <name evidence="9 11" type="primary">lnt</name>
    <name evidence="11" type="ORF">Q4490_15885</name>
</gene>
<dbReference type="InterPro" id="IPR003010">
    <property type="entry name" value="C-N_Hydrolase"/>
</dbReference>
<dbReference type="GO" id="GO:0016410">
    <property type="term" value="F:N-acyltransferase activity"/>
    <property type="evidence" value="ECO:0007669"/>
    <property type="project" value="UniProtKB-UniRule"/>
</dbReference>
<organism evidence="11 12">
    <name type="scientific">Neptunomonas phycophila</name>
    <dbReference type="NCBI Taxonomy" id="1572645"/>
    <lineage>
        <taxon>Bacteria</taxon>
        <taxon>Pseudomonadati</taxon>
        <taxon>Pseudomonadota</taxon>
        <taxon>Gammaproteobacteria</taxon>
        <taxon>Oceanospirillales</taxon>
        <taxon>Oceanospirillaceae</taxon>
        <taxon>Neptunomonas</taxon>
    </lineage>
</organism>
<evidence type="ECO:0000256" key="1">
    <source>
        <dbReference type="ARBA" id="ARBA00004651"/>
    </source>
</evidence>
<evidence type="ECO:0000256" key="7">
    <source>
        <dbReference type="ARBA" id="ARBA00023136"/>
    </source>
</evidence>
<feature type="transmembrane region" description="Helical" evidence="9">
    <location>
        <begin position="153"/>
        <end position="178"/>
    </location>
</feature>
<sequence length="496" mass="55578">MPFYGRALLALFAGGLTPLAFAPFHWWPLILVTPALLFLLLKDQTIKQSTWLGWLFGLGLFGTGVSWVYVSIHTFGGTPMVFAVLMTAAFAAGLALFFALQTYLYARWFSRPGFTVAGFIGTWILFEWLRSWVFTGFPWLYLGYALLDTPFDATAPIGGVWLVSLISVTLSTCFCALLTTREIAQRILCAITISVMCLTPLLERDWTSPVGKPFDVDVVQANIPQNQKWDPSYLPDFLMRYVNLTHEQTRAPVVVWPETAIPALFSEASPYVYMLISEMEKDGRTLISGIPSLVLDAESPDGYRMYNSLAVLTGDGDLYHKQRLVPFGEYVPFQDVMRKIGGFFDLPMSSFSLPAPEQDPLNTDSMAIAAAICYEIAYPELVRVMAMKSDWLVTVSNDTWFSHTIAPAQHLQIAQMRALENGRWLVRSTNNGLTAIIDDKGKVSMQIPPYQEAVLHGSIQKRTGITPYQRWGVAPVLVISFVLLMIAYGWRKNRAQ</sequence>
<accession>A0AAW7XMX7</accession>
<comment type="subcellular location">
    <subcellularLocation>
        <location evidence="1 9">Cell membrane</location>
        <topology evidence="1 9">Multi-pass membrane protein</topology>
    </subcellularLocation>
</comment>
<dbReference type="Proteomes" id="UP001169862">
    <property type="component" value="Unassembled WGS sequence"/>
</dbReference>
<dbReference type="NCBIfam" id="TIGR00546">
    <property type="entry name" value="lnt"/>
    <property type="match status" value="1"/>
</dbReference>
<dbReference type="InterPro" id="IPR036526">
    <property type="entry name" value="C-N_Hydrolase_sf"/>
</dbReference>
<evidence type="ECO:0000256" key="3">
    <source>
        <dbReference type="ARBA" id="ARBA00022475"/>
    </source>
</evidence>
<feature type="transmembrane region" description="Helical" evidence="9">
    <location>
        <begin position="82"/>
        <end position="106"/>
    </location>
</feature>
<evidence type="ECO:0000256" key="9">
    <source>
        <dbReference type="HAMAP-Rule" id="MF_01148"/>
    </source>
</evidence>
<dbReference type="CDD" id="cd07571">
    <property type="entry name" value="ALP_N-acyl_transferase"/>
    <property type="match status" value="1"/>
</dbReference>
<dbReference type="PROSITE" id="PS50263">
    <property type="entry name" value="CN_HYDROLASE"/>
    <property type="match status" value="1"/>
</dbReference>
<comment type="function">
    <text evidence="9">Catalyzes the phospholipid dependent N-acylation of the N-terminal cysteine of apolipoprotein, the last step in lipoprotein maturation.</text>
</comment>
<dbReference type="EC" id="2.3.1.269" evidence="9"/>
<dbReference type="Gene3D" id="3.60.110.10">
    <property type="entry name" value="Carbon-nitrogen hydrolase"/>
    <property type="match status" value="1"/>
</dbReference>
<dbReference type="RefSeq" id="WP_303551957.1">
    <property type="nucleotide sequence ID" value="NZ_JAUOPG010000012.1"/>
</dbReference>
<evidence type="ECO:0000313" key="12">
    <source>
        <dbReference type="Proteomes" id="UP001169862"/>
    </source>
</evidence>
<comment type="similarity">
    <text evidence="2 9">Belongs to the CN hydrolase family. Apolipoprotein N-acyltransferase subfamily.</text>
</comment>
<dbReference type="EMBL" id="JAUOPG010000012">
    <property type="protein sequence ID" value="MDO6455052.1"/>
    <property type="molecule type" value="Genomic_DNA"/>
</dbReference>
<dbReference type="InterPro" id="IPR045378">
    <property type="entry name" value="LNT_N"/>
</dbReference>
<dbReference type="AlphaFoldDB" id="A0AAW7XMX7"/>
<dbReference type="GO" id="GO:0042158">
    <property type="term" value="P:lipoprotein biosynthetic process"/>
    <property type="evidence" value="ECO:0007669"/>
    <property type="project" value="UniProtKB-UniRule"/>
</dbReference>
<dbReference type="Pfam" id="PF20154">
    <property type="entry name" value="LNT_N"/>
    <property type="match status" value="1"/>
</dbReference>
<keyword evidence="7 9" id="KW-0472">Membrane</keyword>
<keyword evidence="6 9" id="KW-1133">Transmembrane helix</keyword>
<evidence type="ECO:0000256" key="2">
    <source>
        <dbReference type="ARBA" id="ARBA00010065"/>
    </source>
</evidence>
<feature type="transmembrane region" description="Helical" evidence="9">
    <location>
        <begin position="471"/>
        <end position="490"/>
    </location>
</feature>
<evidence type="ECO:0000256" key="5">
    <source>
        <dbReference type="ARBA" id="ARBA00022692"/>
    </source>
</evidence>
<dbReference type="PANTHER" id="PTHR38686:SF1">
    <property type="entry name" value="APOLIPOPROTEIN N-ACYLTRANSFERASE"/>
    <property type="match status" value="1"/>
</dbReference>
<name>A0AAW7XMX7_9GAMM</name>
<dbReference type="SUPFAM" id="SSF56317">
    <property type="entry name" value="Carbon-nitrogen hydrolase"/>
    <property type="match status" value="1"/>
</dbReference>
<reference evidence="11" key="1">
    <citation type="submission" date="2023-07" db="EMBL/GenBank/DDBJ databases">
        <title>Genome content predicts the carbon catabolic preferences of heterotrophic bacteria.</title>
        <authorList>
            <person name="Gralka M."/>
        </authorList>
    </citation>
    <scope>NUCLEOTIDE SEQUENCE</scope>
    <source>
        <strain evidence="11">I2M16</strain>
    </source>
</reference>
<keyword evidence="5 9" id="KW-0812">Transmembrane</keyword>
<evidence type="ECO:0000256" key="6">
    <source>
        <dbReference type="ARBA" id="ARBA00022989"/>
    </source>
</evidence>
<evidence type="ECO:0000256" key="4">
    <source>
        <dbReference type="ARBA" id="ARBA00022679"/>
    </source>
</evidence>
<keyword evidence="4 9" id="KW-0808">Transferase</keyword>
<dbReference type="Pfam" id="PF00795">
    <property type="entry name" value="CN_hydrolase"/>
    <property type="match status" value="1"/>
</dbReference>
<evidence type="ECO:0000259" key="10">
    <source>
        <dbReference type="PROSITE" id="PS50263"/>
    </source>
</evidence>
<evidence type="ECO:0000256" key="8">
    <source>
        <dbReference type="ARBA" id="ARBA00023315"/>
    </source>
</evidence>
<dbReference type="GO" id="GO:0005886">
    <property type="term" value="C:plasma membrane"/>
    <property type="evidence" value="ECO:0007669"/>
    <property type="project" value="UniProtKB-SubCell"/>
</dbReference>
<dbReference type="PANTHER" id="PTHR38686">
    <property type="entry name" value="APOLIPOPROTEIN N-ACYLTRANSFERASE"/>
    <property type="match status" value="1"/>
</dbReference>
<proteinExistence type="inferred from homology"/>
<keyword evidence="3 9" id="KW-1003">Cell membrane</keyword>
<comment type="pathway">
    <text evidence="9">Protein modification; lipoprotein biosynthesis (N-acyl transfer).</text>
</comment>
<dbReference type="InterPro" id="IPR004563">
    <property type="entry name" value="Apolipo_AcylTrfase"/>
</dbReference>
<protein>
    <recommendedName>
        <fullName evidence="9">Apolipoprotein N-acyltransferase</fullName>
        <shortName evidence="9">ALP N-acyltransferase</shortName>
        <ecNumber evidence="9">2.3.1.269</ecNumber>
    </recommendedName>
</protein>
<feature type="transmembrane region" description="Helical" evidence="9">
    <location>
        <begin position="52"/>
        <end position="70"/>
    </location>
</feature>
<evidence type="ECO:0000313" key="11">
    <source>
        <dbReference type="EMBL" id="MDO6455052.1"/>
    </source>
</evidence>
<dbReference type="HAMAP" id="MF_01148">
    <property type="entry name" value="Lnt"/>
    <property type="match status" value="1"/>
</dbReference>
<feature type="transmembrane region" description="Helical" evidence="9">
    <location>
        <begin position="113"/>
        <end position="133"/>
    </location>
</feature>
<comment type="caution">
    <text evidence="11">The sequence shown here is derived from an EMBL/GenBank/DDBJ whole genome shotgun (WGS) entry which is preliminary data.</text>
</comment>
<comment type="catalytic activity">
    <reaction evidence="9">
        <text>N-terminal S-1,2-diacyl-sn-glyceryl-L-cysteinyl-[lipoprotein] + a glycerophospholipid = N-acyl-S-1,2-diacyl-sn-glyceryl-L-cysteinyl-[lipoprotein] + a 2-acyl-sn-glycero-3-phospholipid + H(+)</text>
        <dbReference type="Rhea" id="RHEA:48228"/>
        <dbReference type="Rhea" id="RHEA-COMP:14681"/>
        <dbReference type="Rhea" id="RHEA-COMP:14684"/>
        <dbReference type="ChEBI" id="CHEBI:15378"/>
        <dbReference type="ChEBI" id="CHEBI:136912"/>
        <dbReference type="ChEBI" id="CHEBI:140656"/>
        <dbReference type="ChEBI" id="CHEBI:140657"/>
        <dbReference type="ChEBI" id="CHEBI:140660"/>
        <dbReference type="EC" id="2.3.1.269"/>
    </reaction>
</comment>
<feature type="transmembrane region" description="Helical" evidence="9">
    <location>
        <begin position="20"/>
        <end position="40"/>
    </location>
</feature>
<keyword evidence="8 9" id="KW-0012">Acyltransferase</keyword>